<evidence type="ECO:0000313" key="4">
    <source>
        <dbReference type="Proteomes" id="UP001642409"/>
    </source>
</evidence>
<feature type="transmembrane region" description="Helical" evidence="1">
    <location>
        <begin position="306"/>
        <end position="327"/>
    </location>
</feature>
<proteinExistence type="predicted"/>
<keyword evidence="1 2" id="KW-0812">Transmembrane</keyword>
<protein>
    <submittedName>
        <fullName evidence="2">Transmembrane domain-containing protein</fullName>
    </submittedName>
    <submittedName>
        <fullName evidence="3">Transmembrane_domain-containing protein</fullName>
    </submittedName>
</protein>
<evidence type="ECO:0000256" key="1">
    <source>
        <dbReference type="SAM" id="Phobius"/>
    </source>
</evidence>
<keyword evidence="1" id="KW-1133">Transmembrane helix</keyword>
<dbReference type="Proteomes" id="UP001642409">
    <property type="component" value="Unassembled WGS sequence"/>
</dbReference>
<evidence type="ECO:0000313" key="2">
    <source>
        <dbReference type="EMBL" id="CAI9948559.1"/>
    </source>
</evidence>
<organism evidence="2">
    <name type="scientific">Hexamita inflata</name>
    <dbReference type="NCBI Taxonomy" id="28002"/>
    <lineage>
        <taxon>Eukaryota</taxon>
        <taxon>Metamonada</taxon>
        <taxon>Diplomonadida</taxon>
        <taxon>Hexamitidae</taxon>
        <taxon>Hexamitinae</taxon>
        <taxon>Hexamita</taxon>
    </lineage>
</organism>
<feature type="transmembrane region" description="Helical" evidence="1">
    <location>
        <begin position="273"/>
        <end position="300"/>
    </location>
</feature>
<comment type="caution">
    <text evidence="2">The sequence shown here is derived from an EMBL/GenBank/DDBJ whole genome shotgun (WGS) entry which is preliminary data.</text>
</comment>
<reference evidence="3 4" key="2">
    <citation type="submission" date="2024-07" db="EMBL/GenBank/DDBJ databases">
        <authorList>
            <person name="Akdeniz Z."/>
        </authorList>
    </citation>
    <scope>NUCLEOTIDE SEQUENCE [LARGE SCALE GENOMIC DNA]</scope>
</reference>
<accession>A0AA86Q9C0</accession>
<dbReference type="EMBL" id="CATOUU010000789">
    <property type="protein sequence ID" value="CAI9948559.1"/>
    <property type="molecule type" value="Genomic_DNA"/>
</dbReference>
<gene>
    <name evidence="2" type="ORF">HINF_LOCUS36204</name>
    <name evidence="3" type="ORF">HINF_LOCUS43508</name>
</gene>
<reference evidence="2" key="1">
    <citation type="submission" date="2023-06" db="EMBL/GenBank/DDBJ databases">
        <authorList>
            <person name="Kurt Z."/>
        </authorList>
    </citation>
    <scope>NUCLEOTIDE SEQUENCE</scope>
</reference>
<sequence>MTAFGRNRAQHVKPCFQNIQIDGIQNIFQQNEPDAEQMQDLFRQIIESAGQVLYQIPYKLVSSWKNQPQNLKFYLQMAIFFLQYHHATEEIVSDAFRLSSVIIQAYIDDGFEMEYVLQSIVVLSHLSHLDHYYASLCTLMDLQQELLNDFLVCIHLLKNSVVLFIYFNGKWKMNVLIYINQSIISHKGTPDKGQLTVDWDNMRSGPCFKQYSIIVFTNIDSLYSHFHLKYSLLVAPITNVIIFVTYLLLVTIDRYLILYVNTPTVTSDLSSQANMLVNVIGTISIGLIFMLIATGCYFFIQTGPLANLGAAVCVICLILSIIFKLSVDKRYQRALSHLTQGTYEATGQLYINPVNKYQWYYEKETFCNTQFNIKNDEERLIMNTLIKYQQSKKKQIKYDESSKNKLNKKEVQKDDSTYKQNYFDKLLGKIHADLTILPVSQVIVDDHKLGEVRCKVLNFDDQLVDTLQTVLSNKNQSTQFVKYSLPITECGSTINKIEGNDQTSCKLSEQYTEQDINFMASYTHPALLQQANMK</sequence>
<keyword evidence="4" id="KW-1185">Reference proteome</keyword>
<name>A0AA86Q9C0_9EUKA</name>
<dbReference type="AlphaFoldDB" id="A0AA86Q9C0"/>
<keyword evidence="1" id="KW-0472">Membrane</keyword>
<evidence type="ECO:0000313" key="3">
    <source>
        <dbReference type="EMBL" id="CAL6049654.1"/>
    </source>
</evidence>
<feature type="transmembrane region" description="Helical" evidence="1">
    <location>
        <begin position="230"/>
        <end position="252"/>
    </location>
</feature>
<dbReference type="EMBL" id="CAXDID020000181">
    <property type="protein sequence ID" value="CAL6049654.1"/>
    <property type="molecule type" value="Genomic_DNA"/>
</dbReference>